<reference evidence="2" key="2">
    <citation type="submission" date="2021-08" db="EMBL/GenBank/DDBJ databases">
        <authorList>
            <person name="Gostincar C."/>
            <person name="Sun X."/>
            <person name="Song Z."/>
            <person name="Gunde-Cimerman N."/>
        </authorList>
    </citation>
    <scope>NUCLEOTIDE SEQUENCE</scope>
    <source>
        <strain evidence="2">EXF-9298</strain>
    </source>
</reference>
<evidence type="ECO:0000313" key="3">
    <source>
        <dbReference type="Proteomes" id="UP000729357"/>
    </source>
</evidence>
<organism evidence="2 3">
    <name type="scientific">Aureobasidium melanogenum</name>
    <name type="common">Aureobasidium pullulans var. melanogenum</name>
    <dbReference type="NCBI Taxonomy" id="46634"/>
    <lineage>
        <taxon>Eukaryota</taxon>
        <taxon>Fungi</taxon>
        <taxon>Dikarya</taxon>
        <taxon>Ascomycota</taxon>
        <taxon>Pezizomycotina</taxon>
        <taxon>Dothideomycetes</taxon>
        <taxon>Dothideomycetidae</taxon>
        <taxon>Dothideales</taxon>
        <taxon>Saccotheciaceae</taxon>
        <taxon>Aureobasidium</taxon>
    </lineage>
</organism>
<name>A0A9P8JZL4_AURME</name>
<evidence type="ECO:0000256" key="1">
    <source>
        <dbReference type="SAM" id="MobiDB-lite"/>
    </source>
</evidence>
<dbReference type="Proteomes" id="UP000729357">
    <property type="component" value="Unassembled WGS sequence"/>
</dbReference>
<dbReference type="AlphaFoldDB" id="A0A9P8JZL4"/>
<keyword evidence="3" id="KW-1185">Reference proteome</keyword>
<reference evidence="2" key="1">
    <citation type="journal article" date="2021" name="J Fungi (Basel)">
        <title>Virulence traits and population genomics of the black yeast Aureobasidium melanogenum.</title>
        <authorList>
            <person name="Cernosa A."/>
            <person name="Sun X."/>
            <person name="Gostincar C."/>
            <person name="Fang C."/>
            <person name="Gunde-Cimerman N."/>
            <person name="Song Z."/>
        </authorList>
    </citation>
    <scope>NUCLEOTIDE SEQUENCE</scope>
    <source>
        <strain evidence="2">EXF-9298</strain>
    </source>
</reference>
<feature type="compositionally biased region" description="Low complexity" evidence="1">
    <location>
        <begin position="80"/>
        <end position="89"/>
    </location>
</feature>
<feature type="compositionally biased region" description="Basic and acidic residues" evidence="1">
    <location>
        <begin position="42"/>
        <end position="52"/>
    </location>
</feature>
<protein>
    <submittedName>
        <fullName evidence="2">Uncharacterized protein</fullName>
    </submittedName>
</protein>
<sequence>MCCKRGAARQALTVAKLNQDQPIMTSRAAHHEPLDPPPAYEQVEKESKDITSSKEIDASNFLDNQGPSNVRAVPVYSSNNANLNASSSNTTMYAPKSTCHTRRAAKHERKQQKRERRQEHRLEKREYRQEKRELRAEHRFERKEIRRAHDGPISMLIKGVSNLMKQDGKI</sequence>
<feature type="region of interest" description="Disordered" evidence="1">
    <location>
        <begin position="18"/>
        <end position="52"/>
    </location>
</feature>
<accession>A0A9P8JZL4</accession>
<feature type="compositionally biased region" description="Basic and acidic residues" evidence="1">
    <location>
        <begin position="116"/>
        <end position="126"/>
    </location>
</feature>
<dbReference type="EMBL" id="JAHFXS010000250">
    <property type="protein sequence ID" value="KAG9987128.1"/>
    <property type="molecule type" value="Genomic_DNA"/>
</dbReference>
<gene>
    <name evidence="2" type="ORF">KCU98_g3556</name>
</gene>
<feature type="compositionally biased region" description="Basic residues" evidence="1">
    <location>
        <begin position="99"/>
        <end position="115"/>
    </location>
</feature>
<proteinExistence type="predicted"/>
<feature type="region of interest" description="Disordered" evidence="1">
    <location>
        <begin position="80"/>
        <end position="126"/>
    </location>
</feature>
<evidence type="ECO:0000313" key="2">
    <source>
        <dbReference type="EMBL" id="KAG9987128.1"/>
    </source>
</evidence>
<feature type="non-terminal residue" evidence="2">
    <location>
        <position position="170"/>
    </location>
</feature>
<comment type="caution">
    <text evidence="2">The sequence shown here is derived from an EMBL/GenBank/DDBJ whole genome shotgun (WGS) entry which is preliminary data.</text>
</comment>